<sequence>GLRARVHRGECACVIFYSDARRKSLVAANTSAFAARSSRCLHSMGSLGSPAGRRSARRFHDLRDVVSEHADAATATLSVVVFSAVAGILHLMQDTDEARKEDTPTKTNPYFRSNQLMEDLIRERASYNETTPDEKTVVREYMEDDEAMRARFKDWMKEHGRTYKQDEVEEARRFKIFKSNAKFTDAANADSAIAGHSTRFGLNEFSDWNEKELARMCCCMPAGSGIRYS</sequence>
<dbReference type="Proteomes" id="UP000007306">
    <property type="component" value="Chromosome 11"/>
</dbReference>
<keyword evidence="3" id="KW-1185">Reference proteome</keyword>
<evidence type="ECO:0000259" key="1">
    <source>
        <dbReference type="SMART" id="SM00848"/>
    </source>
</evidence>
<name>I1QYS5_ORYGL</name>
<protein>
    <recommendedName>
        <fullName evidence="1">Cathepsin propeptide inhibitor domain-containing protein</fullName>
    </recommendedName>
</protein>
<dbReference type="Gramene" id="ORGLA11G0066700.1">
    <property type="protein sequence ID" value="ORGLA11G0066700.1"/>
    <property type="gene ID" value="ORGLA11G0066700"/>
</dbReference>
<dbReference type="Gene3D" id="1.10.287.2250">
    <property type="match status" value="1"/>
</dbReference>
<accession>I1QYS5</accession>
<reference evidence="2 3" key="2">
    <citation type="submission" date="2018-04" db="EMBL/GenBank/DDBJ databases">
        <title>OglaRS2 (Oryza glaberrima Reference Sequence Version 2).</title>
        <authorList>
            <person name="Zhang J."/>
            <person name="Kudrna D."/>
            <person name="Lee S."/>
            <person name="Talag J."/>
            <person name="Rajasekar S."/>
            <person name="Wing R.A."/>
        </authorList>
    </citation>
    <scope>NUCLEOTIDE SEQUENCE [LARGE SCALE GENOMIC DNA]</scope>
    <source>
        <strain evidence="2 3">cv. IRGC 96717</strain>
    </source>
</reference>
<evidence type="ECO:0000313" key="3">
    <source>
        <dbReference type="Proteomes" id="UP000007306"/>
    </source>
</evidence>
<dbReference type="Pfam" id="PF08246">
    <property type="entry name" value="Inhibitor_I29"/>
    <property type="match status" value="1"/>
</dbReference>
<dbReference type="EnsemblPlants" id="ORGLA11G0066700.1">
    <property type="protein sequence ID" value="ORGLA11G0066700.1"/>
    <property type="gene ID" value="ORGLA11G0066700"/>
</dbReference>
<dbReference type="OMA" id="ECACVIF"/>
<feature type="domain" description="Cathepsin propeptide inhibitor" evidence="1">
    <location>
        <begin position="152"/>
        <end position="213"/>
    </location>
</feature>
<dbReference type="InterPro" id="IPR013201">
    <property type="entry name" value="Prot_inhib_I29"/>
</dbReference>
<dbReference type="SMART" id="SM00848">
    <property type="entry name" value="Inhibitor_I29"/>
    <property type="match status" value="1"/>
</dbReference>
<organism evidence="2 3">
    <name type="scientific">Oryza glaberrima</name>
    <name type="common">African rice</name>
    <dbReference type="NCBI Taxonomy" id="4538"/>
    <lineage>
        <taxon>Eukaryota</taxon>
        <taxon>Viridiplantae</taxon>
        <taxon>Streptophyta</taxon>
        <taxon>Embryophyta</taxon>
        <taxon>Tracheophyta</taxon>
        <taxon>Spermatophyta</taxon>
        <taxon>Magnoliopsida</taxon>
        <taxon>Liliopsida</taxon>
        <taxon>Poales</taxon>
        <taxon>Poaceae</taxon>
        <taxon>BOP clade</taxon>
        <taxon>Oryzoideae</taxon>
        <taxon>Oryzeae</taxon>
        <taxon>Oryzinae</taxon>
        <taxon>Oryza</taxon>
    </lineage>
</organism>
<reference evidence="2" key="1">
    <citation type="submission" date="2015-06" db="UniProtKB">
        <authorList>
            <consortium name="EnsemblPlants"/>
        </authorList>
    </citation>
    <scope>IDENTIFICATION</scope>
</reference>
<dbReference type="STRING" id="4538.I1QYS5"/>
<dbReference type="InterPro" id="IPR038765">
    <property type="entry name" value="Papain-like_cys_pep_sf"/>
</dbReference>
<dbReference type="HOGENOM" id="CLU_1212495_0_0_1"/>
<dbReference type="AlphaFoldDB" id="I1QYS5"/>
<evidence type="ECO:0000313" key="2">
    <source>
        <dbReference type="EnsemblPlants" id="ORGLA11G0066700.1"/>
    </source>
</evidence>
<proteinExistence type="predicted"/>
<dbReference type="SUPFAM" id="SSF54001">
    <property type="entry name" value="Cysteine proteinases"/>
    <property type="match status" value="1"/>
</dbReference>